<dbReference type="InterPro" id="IPR001387">
    <property type="entry name" value="Cro/C1-type_HTH"/>
</dbReference>
<dbReference type="PROSITE" id="PS50943">
    <property type="entry name" value="HTH_CROC1"/>
    <property type="match status" value="1"/>
</dbReference>
<dbReference type="PANTHER" id="PTHR33375:SF1">
    <property type="entry name" value="CHROMOSOME-PARTITIONING PROTEIN PARB-RELATED"/>
    <property type="match status" value="1"/>
</dbReference>
<dbReference type="GO" id="GO:0007059">
    <property type="term" value="P:chromosome segregation"/>
    <property type="evidence" value="ECO:0007669"/>
    <property type="project" value="UniProtKB-KW"/>
</dbReference>
<evidence type="ECO:0000313" key="7">
    <source>
        <dbReference type="Proteomes" id="UP000824225"/>
    </source>
</evidence>
<dbReference type="FunFam" id="3.90.1530.30:FF:000001">
    <property type="entry name" value="Chromosome partitioning protein ParB"/>
    <property type="match status" value="1"/>
</dbReference>
<dbReference type="Gene3D" id="3.90.1530.30">
    <property type="match status" value="1"/>
</dbReference>
<reference evidence="6" key="1">
    <citation type="journal article" date="2021" name="PeerJ">
        <title>Extensive microbial diversity within the chicken gut microbiome revealed by metagenomics and culture.</title>
        <authorList>
            <person name="Gilroy R."/>
            <person name="Ravi A."/>
            <person name="Getino M."/>
            <person name="Pursley I."/>
            <person name="Horton D.L."/>
            <person name="Alikhan N.F."/>
            <person name="Baker D."/>
            <person name="Gharbi K."/>
            <person name="Hall N."/>
            <person name="Watson M."/>
            <person name="Adriaenssens E.M."/>
            <person name="Foster-Nyarko E."/>
            <person name="Jarju S."/>
            <person name="Secka A."/>
            <person name="Antonio M."/>
            <person name="Oren A."/>
            <person name="Chaudhuri R.R."/>
            <person name="La Ragione R."/>
            <person name="Hildebrand F."/>
            <person name="Pallen M.J."/>
        </authorList>
    </citation>
    <scope>NUCLEOTIDE SEQUENCE</scope>
    <source>
        <strain evidence="6">CHK186-16707</strain>
    </source>
</reference>
<dbReference type="NCBIfam" id="TIGR00180">
    <property type="entry name" value="parB_part"/>
    <property type="match status" value="1"/>
</dbReference>
<dbReference type="InterPro" id="IPR004437">
    <property type="entry name" value="ParB/RepB/Spo0J"/>
</dbReference>
<accession>A0A9D2KM66</accession>
<dbReference type="Proteomes" id="UP000824225">
    <property type="component" value="Unassembled WGS sequence"/>
</dbReference>
<evidence type="ECO:0000259" key="5">
    <source>
        <dbReference type="PROSITE" id="PS50943"/>
    </source>
</evidence>
<evidence type="ECO:0000256" key="2">
    <source>
        <dbReference type="ARBA" id="ARBA00022829"/>
    </source>
</evidence>
<evidence type="ECO:0000256" key="1">
    <source>
        <dbReference type="ARBA" id="ARBA00006295"/>
    </source>
</evidence>
<evidence type="ECO:0000313" key="6">
    <source>
        <dbReference type="EMBL" id="HJA09466.1"/>
    </source>
</evidence>
<name>A0A9D2KM66_9BACT</name>
<dbReference type="SMART" id="SM00470">
    <property type="entry name" value="ParB"/>
    <property type="match status" value="1"/>
</dbReference>
<organism evidence="6 7">
    <name type="scientific">Candidatus Mailhella merdigallinarum</name>
    <dbReference type="NCBI Taxonomy" id="2838658"/>
    <lineage>
        <taxon>Bacteria</taxon>
        <taxon>Pseudomonadati</taxon>
        <taxon>Thermodesulfobacteriota</taxon>
        <taxon>Desulfovibrionia</taxon>
        <taxon>Desulfovibrionales</taxon>
        <taxon>Desulfovibrionaceae</taxon>
        <taxon>Mailhella</taxon>
    </lineage>
</organism>
<keyword evidence="3" id="KW-0238">DNA-binding</keyword>
<dbReference type="GO" id="GO:0003677">
    <property type="term" value="F:DNA binding"/>
    <property type="evidence" value="ECO:0007669"/>
    <property type="project" value="UniProtKB-KW"/>
</dbReference>
<feature type="domain" description="HTH cro/C1-type" evidence="5">
    <location>
        <begin position="137"/>
        <end position="164"/>
    </location>
</feature>
<dbReference type="InterPro" id="IPR036086">
    <property type="entry name" value="ParB/Sulfiredoxin_sf"/>
</dbReference>
<dbReference type="FunFam" id="1.10.10.2830:FF:000001">
    <property type="entry name" value="Chromosome partitioning protein ParB"/>
    <property type="match status" value="1"/>
</dbReference>
<dbReference type="EMBL" id="DXAN01000032">
    <property type="protein sequence ID" value="HJA09466.1"/>
    <property type="molecule type" value="Genomic_DNA"/>
</dbReference>
<feature type="region of interest" description="Disordered" evidence="4">
    <location>
        <begin position="221"/>
        <end position="259"/>
    </location>
</feature>
<keyword evidence="2" id="KW-0159">Chromosome partition</keyword>
<dbReference type="AlphaFoldDB" id="A0A9D2KM66"/>
<sequence>MAALERGLGRGLDSLLRSTREADIPSRDAKKLALTQLIPGPHQPRKRFDDAALAELSASIKNQGVIQPLIVRPKADSSPQVYEIVAGERRWRAAKLAGLTEVPVVICAYTDAEAMTVALVENLQRENLSPLEEAEALQALRDTHQLNQEELAAKLGKSRSAVANALRLLQLPPICREALSEARISAGHARALLAIGDEETREKLLKAVIRQELSVRDAESAADHWKRAGRLPDSLEEDTPAAEKAEKAAPRRASKPQRLKDIQKLLRQTVHHGASISGDEEKGRIALPYTSRGELEYLLNLLGMSQENEDGRMANDSLVTGGAVISGEDAHV</sequence>
<gene>
    <name evidence="6" type="ORF">H9962_09830</name>
</gene>
<protein>
    <submittedName>
        <fullName evidence="6">ParB/RepB/Spo0J family partition protein</fullName>
    </submittedName>
</protein>
<dbReference type="SUPFAM" id="SSF110849">
    <property type="entry name" value="ParB/Sulfiredoxin"/>
    <property type="match status" value="1"/>
</dbReference>
<evidence type="ECO:0000256" key="4">
    <source>
        <dbReference type="SAM" id="MobiDB-lite"/>
    </source>
</evidence>
<comment type="caution">
    <text evidence="6">The sequence shown here is derived from an EMBL/GenBank/DDBJ whole genome shotgun (WGS) entry which is preliminary data.</text>
</comment>
<dbReference type="Pfam" id="PF17762">
    <property type="entry name" value="HTH_ParB"/>
    <property type="match status" value="1"/>
</dbReference>
<dbReference type="PANTHER" id="PTHR33375">
    <property type="entry name" value="CHROMOSOME-PARTITIONING PROTEIN PARB-RELATED"/>
    <property type="match status" value="1"/>
</dbReference>
<proteinExistence type="inferred from homology"/>
<evidence type="ECO:0000256" key="3">
    <source>
        <dbReference type="ARBA" id="ARBA00023125"/>
    </source>
</evidence>
<dbReference type="InterPro" id="IPR050336">
    <property type="entry name" value="Chromosome_partition/occlusion"/>
</dbReference>
<dbReference type="Pfam" id="PF02195">
    <property type="entry name" value="ParB_N"/>
    <property type="match status" value="1"/>
</dbReference>
<dbReference type="SUPFAM" id="SSF109709">
    <property type="entry name" value="KorB DNA-binding domain-like"/>
    <property type="match status" value="1"/>
</dbReference>
<dbReference type="Gene3D" id="1.10.10.2830">
    <property type="match status" value="1"/>
</dbReference>
<dbReference type="InterPro" id="IPR003115">
    <property type="entry name" value="ParB_N"/>
</dbReference>
<reference evidence="6" key="2">
    <citation type="submission" date="2021-04" db="EMBL/GenBank/DDBJ databases">
        <authorList>
            <person name="Gilroy R."/>
        </authorList>
    </citation>
    <scope>NUCLEOTIDE SEQUENCE</scope>
    <source>
        <strain evidence="6">CHK186-16707</strain>
    </source>
</reference>
<comment type="similarity">
    <text evidence="1">Belongs to the ParB family.</text>
</comment>
<dbReference type="InterPro" id="IPR041468">
    <property type="entry name" value="HTH_ParB/Spo0J"/>
</dbReference>
<dbReference type="GO" id="GO:0005694">
    <property type="term" value="C:chromosome"/>
    <property type="evidence" value="ECO:0007669"/>
    <property type="project" value="TreeGrafter"/>
</dbReference>
<dbReference type="CDD" id="cd16393">
    <property type="entry name" value="SPO0J_N"/>
    <property type="match status" value="1"/>
</dbReference>